<dbReference type="Gene3D" id="3.40.30.10">
    <property type="entry name" value="Glutaredoxin"/>
    <property type="match status" value="1"/>
</dbReference>
<organism evidence="2 3">
    <name type="scientific">Petromyzon marinus</name>
    <name type="common">Sea lamprey</name>
    <dbReference type="NCBI Taxonomy" id="7757"/>
    <lineage>
        <taxon>Eukaryota</taxon>
        <taxon>Metazoa</taxon>
        <taxon>Chordata</taxon>
        <taxon>Craniata</taxon>
        <taxon>Vertebrata</taxon>
        <taxon>Cyclostomata</taxon>
        <taxon>Hyperoartia</taxon>
        <taxon>Petromyzontiformes</taxon>
        <taxon>Petromyzontidae</taxon>
        <taxon>Petromyzon</taxon>
    </lineage>
</organism>
<dbReference type="PIRSF" id="PIRSF006402">
    <property type="entry name" value="UCP006402_thioredoxin"/>
    <property type="match status" value="1"/>
</dbReference>
<protein>
    <submittedName>
        <fullName evidence="3">Spermatogenesis-associated protein 20 isoform X1</fullName>
    </submittedName>
</protein>
<dbReference type="RefSeq" id="XP_032823221.1">
    <property type="nucleotide sequence ID" value="XM_032967330.1"/>
</dbReference>
<proteinExistence type="predicted"/>
<gene>
    <name evidence="3" type="primary">SPATA20</name>
</gene>
<dbReference type="Pfam" id="PF03190">
    <property type="entry name" value="Thioredox_DsbH"/>
    <property type="match status" value="1"/>
</dbReference>
<dbReference type="PANTHER" id="PTHR42899">
    <property type="entry name" value="SPERMATOGENESIS-ASSOCIATED PROTEIN 20"/>
    <property type="match status" value="1"/>
</dbReference>
<dbReference type="PANTHER" id="PTHR42899:SF1">
    <property type="entry name" value="SPERMATOGENESIS-ASSOCIATED PROTEIN 20"/>
    <property type="match status" value="1"/>
</dbReference>
<dbReference type="InterPro" id="IPR024705">
    <property type="entry name" value="Ssp411"/>
</dbReference>
<dbReference type="SUPFAM" id="SSF52833">
    <property type="entry name" value="Thioredoxin-like"/>
    <property type="match status" value="1"/>
</dbReference>
<dbReference type="CDD" id="cd02955">
    <property type="entry name" value="SSP411"/>
    <property type="match status" value="1"/>
</dbReference>
<dbReference type="Gene3D" id="1.50.10.10">
    <property type="match status" value="1"/>
</dbReference>
<evidence type="ECO:0000259" key="1">
    <source>
        <dbReference type="Pfam" id="PF03190"/>
    </source>
</evidence>
<dbReference type="KEGG" id="pmrn:116949710"/>
<feature type="domain" description="Spermatogenesis-associated protein 20-like TRX" evidence="1">
    <location>
        <begin position="83"/>
        <end position="243"/>
    </location>
</feature>
<accession>A0AAJ7X6M5</accession>
<name>A0AAJ7X6M5_PETMA</name>
<dbReference type="InterPro" id="IPR008928">
    <property type="entry name" value="6-hairpin_glycosidase_sf"/>
</dbReference>
<dbReference type="CTD" id="64847"/>
<dbReference type="AlphaFoldDB" id="A0AAJ7X6M5"/>
<reference evidence="3" key="1">
    <citation type="submission" date="2025-08" db="UniProtKB">
        <authorList>
            <consortium name="RefSeq"/>
        </authorList>
    </citation>
    <scope>IDENTIFICATION</scope>
    <source>
        <tissue evidence="3">Sperm</tissue>
    </source>
</reference>
<dbReference type="InterPro" id="IPR036249">
    <property type="entry name" value="Thioredoxin-like_sf"/>
</dbReference>
<evidence type="ECO:0000313" key="2">
    <source>
        <dbReference type="Proteomes" id="UP001318040"/>
    </source>
</evidence>
<sequence>MSSWLRSLAAAGPALRTGARIAARPGRVAPSPAEAATLAEASRPAPGCSKEARTLRNQRLSLVRGMAMGGVHTSAGSPPRHSNRLALEKSPYLQQHAHNPVDWYPWGEEAFEKARTEDKLIFLSVGYSTCHWCHVMERESFCSEAVASVLNRHFVSVKVDREERPDVDQVYMAFIQACCGGGGWPMSVWLTPDLRPLVGGTYFPPEDSFSRPGFKTVLTQIAKKWQGDRGALRESGERVLAELRRVATIPARRGRPLPSAEDVAALCLSQLFSSFDDVHGGFSDAPKFPTPVNLSFLLGLWAQDRNSRDGAKALEMCLHTLRMMAHGGIHDHIGQGFHRYSTDANWLVPHFEKMLYDQAQLAAAYAAAFQITNDGFYAGVARDILMYVSQDLSSQSGGFYSAEDADSLAPGVSGEKREGAFYVWTAAELRTILCDPVPGYADGTTLADVFMHHYGTQDAGNVLRAQDPHGELSGQNVLSVRYSAALTAARFGMTEAALAEALALCRQKLLEGRAARPRPHRDTKMIAAWNGLMISGFARAGAAFGDAGLVRRAERAAEFVTVHLFDPVTGNLTHSAYQGPDNNIEQIAAPVPGLLADYACVIRALLDVHEAGLEPRWLELAERLQGRQDLLFWDDEGHGYFTTPSTHPGPLLRMKEDQDGAEPSGNSVSAGNLLRLAALAGRPDLSDRAARLLTAFGPRLERAPVALPEMTAALLAHRRTLTQVVIRGDRGAQDTQALLDCVNSTFLPHKVLIMADGRPESFSYRRLPFLAELEKRGGEATAYVCHGNTCSAPVVGAEALRALLQASPAACSSQ</sequence>
<dbReference type="InterPro" id="IPR012341">
    <property type="entry name" value="6hp_glycosidase-like_sf"/>
</dbReference>
<keyword evidence="2" id="KW-1185">Reference proteome</keyword>
<evidence type="ECO:0000313" key="3">
    <source>
        <dbReference type="RefSeq" id="XP_032823221.1"/>
    </source>
</evidence>
<dbReference type="SUPFAM" id="SSF48208">
    <property type="entry name" value="Six-hairpin glycosidases"/>
    <property type="match status" value="1"/>
</dbReference>
<dbReference type="GO" id="GO:0005975">
    <property type="term" value="P:carbohydrate metabolic process"/>
    <property type="evidence" value="ECO:0007669"/>
    <property type="project" value="InterPro"/>
</dbReference>
<dbReference type="InterPro" id="IPR004879">
    <property type="entry name" value="Ssp411-like_TRX"/>
</dbReference>
<dbReference type="Proteomes" id="UP001318040">
    <property type="component" value="Chromosome 37"/>
</dbReference>
<dbReference type="GeneID" id="116949710"/>